<dbReference type="InterPro" id="IPR029058">
    <property type="entry name" value="AB_hydrolase_fold"/>
</dbReference>
<comment type="similarity">
    <text evidence="1">Belongs to the AB hydrolase superfamily.</text>
</comment>
<name>A0A4R2GYS7_9ACTN</name>
<dbReference type="OrthoDB" id="3668964at2"/>
<dbReference type="AlphaFoldDB" id="A0A4R2GYS7"/>
<evidence type="ECO:0000313" key="2">
    <source>
        <dbReference type="EMBL" id="TCO16600.1"/>
    </source>
</evidence>
<evidence type="ECO:0000313" key="3">
    <source>
        <dbReference type="Proteomes" id="UP000294508"/>
    </source>
</evidence>
<accession>A0A4R2GYS7</accession>
<dbReference type="InterPro" id="IPR050261">
    <property type="entry name" value="FrsA_esterase"/>
</dbReference>
<comment type="caution">
    <text evidence="2">The sequence shown here is derived from an EMBL/GenBank/DDBJ whole genome shotgun (WGS) entry which is preliminary data.</text>
</comment>
<dbReference type="Gene3D" id="3.40.50.1820">
    <property type="entry name" value="alpha/beta hydrolase"/>
    <property type="match status" value="1"/>
</dbReference>
<protein>
    <submittedName>
        <fullName evidence="2">Acetyl xylan esterase AXE1</fullName>
    </submittedName>
</protein>
<dbReference type="PANTHER" id="PTHR22946:SF8">
    <property type="entry name" value="ACETYL XYLAN ESTERASE DOMAIN-CONTAINING PROTEIN"/>
    <property type="match status" value="1"/>
</dbReference>
<dbReference type="SUPFAM" id="SSF53474">
    <property type="entry name" value="alpha/beta-Hydrolases"/>
    <property type="match status" value="1"/>
</dbReference>
<sequence>MSDRPSSLGGYEDWPDFVRDASALTGDELTTTVAGLLGVPEPPQPPAVRIVDDWQSDGVHGQVLEWTTGFGPPTRAWLLRPADGPSGPGLLGLHCHAGVKSVGAERLVELPGSSAGAVKLRQELYEDRAVANELARAGFVVLCHDTFAWGSRRFGLDPLPWRLRDVMATYEAAWLAADHSPGDDEWYDVAAGHHENSIAKAAGLLGTSFAGMVAYDDLVALSVLRGLDEVDADRIGVFGFSGGGARSAALTALDPAIKASAIVCMMTTYDSLLPAYFDAHTWMFTTPGLARHLDHPSLTAGRASHHQLVVYAEDDELFPPQGMLTADRELTEHFHYGPATYQGLFLPGPHRFDREMQDAVKDFLLSSL</sequence>
<proteinExistence type="inferred from homology"/>
<dbReference type="RefSeq" id="WP_132215406.1">
    <property type="nucleotide sequence ID" value="NZ_SLWN01000020.1"/>
</dbReference>
<dbReference type="EMBL" id="SLWN01000020">
    <property type="protein sequence ID" value="TCO16600.1"/>
    <property type="molecule type" value="Genomic_DNA"/>
</dbReference>
<organism evidence="2 3">
    <name type="scientific">Kribbella steppae</name>
    <dbReference type="NCBI Taxonomy" id="2512223"/>
    <lineage>
        <taxon>Bacteria</taxon>
        <taxon>Bacillati</taxon>
        <taxon>Actinomycetota</taxon>
        <taxon>Actinomycetes</taxon>
        <taxon>Propionibacteriales</taxon>
        <taxon>Kribbellaceae</taxon>
        <taxon>Kribbella</taxon>
    </lineage>
</organism>
<reference evidence="2 3" key="1">
    <citation type="journal article" date="2015" name="Stand. Genomic Sci.">
        <title>Genomic Encyclopedia of Bacterial and Archaeal Type Strains, Phase III: the genomes of soil and plant-associated and newly described type strains.</title>
        <authorList>
            <person name="Whitman W.B."/>
            <person name="Woyke T."/>
            <person name="Klenk H.P."/>
            <person name="Zhou Y."/>
            <person name="Lilburn T.G."/>
            <person name="Beck B.J."/>
            <person name="De Vos P."/>
            <person name="Vandamme P."/>
            <person name="Eisen J.A."/>
            <person name="Garrity G."/>
            <person name="Hugenholtz P."/>
            <person name="Kyrpides N.C."/>
        </authorList>
    </citation>
    <scope>NUCLEOTIDE SEQUENCE [LARGE SCALE GENOMIC DNA]</scope>
    <source>
        <strain evidence="2 3">VKM Ac-2572</strain>
    </source>
</reference>
<gene>
    <name evidence="2" type="ORF">EV652_12093</name>
</gene>
<keyword evidence="3" id="KW-1185">Reference proteome</keyword>
<dbReference type="Proteomes" id="UP000294508">
    <property type="component" value="Unassembled WGS sequence"/>
</dbReference>
<dbReference type="PANTHER" id="PTHR22946">
    <property type="entry name" value="DIENELACTONE HYDROLASE DOMAIN-CONTAINING PROTEIN-RELATED"/>
    <property type="match status" value="1"/>
</dbReference>
<evidence type="ECO:0000256" key="1">
    <source>
        <dbReference type="ARBA" id="ARBA00008645"/>
    </source>
</evidence>